<dbReference type="PROSITE" id="PS51192">
    <property type="entry name" value="HELICASE_ATP_BIND_1"/>
    <property type="match status" value="1"/>
</dbReference>
<comment type="catalytic activity">
    <reaction evidence="1">
        <text>ATP + protein L-histidine = ADP + protein N-phospho-L-histidine.</text>
        <dbReference type="EC" id="2.7.13.3"/>
    </reaction>
</comment>
<dbReference type="InterPro" id="IPR013083">
    <property type="entry name" value="Znf_RING/FYVE/PHD"/>
</dbReference>
<dbReference type="InterPro" id="IPR001789">
    <property type="entry name" value="Sig_transdc_resp-reg_receiver"/>
</dbReference>
<evidence type="ECO:0000256" key="16">
    <source>
        <dbReference type="SAM" id="Coils"/>
    </source>
</evidence>
<dbReference type="InterPro" id="IPR038718">
    <property type="entry name" value="SNF2-like_sf"/>
</dbReference>
<proteinExistence type="predicted"/>
<dbReference type="Pfam" id="PF00672">
    <property type="entry name" value="HAMP"/>
    <property type="match status" value="2"/>
</dbReference>
<keyword evidence="3 14" id="KW-0597">Phosphoprotein</keyword>
<evidence type="ECO:0000256" key="14">
    <source>
        <dbReference type="PROSITE-ProRule" id="PRU00169"/>
    </source>
</evidence>
<dbReference type="SUPFAM" id="SSF58104">
    <property type="entry name" value="Methyl-accepting chemotaxis protein (MCP) signaling domain"/>
    <property type="match status" value="2"/>
</dbReference>
<dbReference type="CDD" id="cd18008">
    <property type="entry name" value="DEXDc_SHPRH-like"/>
    <property type="match status" value="1"/>
</dbReference>
<feature type="region of interest" description="Disordered" evidence="17">
    <location>
        <begin position="1250"/>
        <end position="1290"/>
    </location>
</feature>
<dbReference type="FunFam" id="3.40.50.300:FF:002380">
    <property type="entry name" value="SWI/SNF family DNA-dependent ATPase, putative"/>
    <property type="match status" value="1"/>
</dbReference>
<dbReference type="EC" id="2.7.13.3" evidence="2"/>
<dbReference type="Pfam" id="PF18947">
    <property type="entry name" value="HAMP_2"/>
    <property type="match status" value="2"/>
</dbReference>
<dbReference type="InterPro" id="IPR000330">
    <property type="entry name" value="SNF2_N"/>
</dbReference>
<dbReference type="Pfam" id="PF13920">
    <property type="entry name" value="zf-C3HC4_3"/>
    <property type="match status" value="1"/>
</dbReference>
<evidence type="ECO:0000313" key="25">
    <source>
        <dbReference type="Proteomes" id="UP000249757"/>
    </source>
</evidence>
<dbReference type="GO" id="GO:0071474">
    <property type="term" value="P:cellular hyperosmotic response"/>
    <property type="evidence" value="ECO:0007669"/>
    <property type="project" value="TreeGrafter"/>
</dbReference>
<feature type="compositionally biased region" description="Basic residues" evidence="17">
    <location>
        <begin position="2101"/>
        <end position="2120"/>
    </location>
</feature>
<feature type="compositionally biased region" description="Acidic residues" evidence="17">
    <location>
        <begin position="2084"/>
        <end position="2095"/>
    </location>
</feature>
<evidence type="ECO:0000256" key="6">
    <source>
        <dbReference type="ARBA" id="ARBA00022737"/>
    </source>
</evidence>
<comment type="caution">
    <text evidence="24">The sequence shown here is derived from an EMBL/GenBank/DDBJ whole genome shotgun (WGS) entry which is preliminary data.</text>
</comment>
<evidence type="ECO:0000256" key="4">
    <source>
        <dbReference type="ARBA" id="ARBA00022679"/>
    </source>
</evidence>
<dbReference type="InterPro" id="IPR003660">
    <property type="entry name" value="HAMP_dom"/>
</dbReference>
<feature type="domain" description="HAMP" evidence="21">
    <location>
        <begin position="399"/>
        <end position="451"/>
    </location>
</feature>
<dbReference type="SUPFAM" id="SSF55874">
    <property type="entry name" value="ATPase domain of HSP90 chaperone/DNA topoisomerase II/histidine kinase"/>
    <property type="match status" value="1"/>
</dbReference>
<evidence type="ECO:0000256" key="8">
    <source>
        <dbReference type="ARBA" id="ARBA00022771"/>
    </source>
</evidence>
<keyword evidence="5" id="KW-0479">Metal-binding</keyword>
<organism evidence="24 25">
    <name type="scientific">Pyrenophora tritici-repentis</name>
    <dbReference type="NCBI Taxonomy" id="45151"/>
    <lineage>
        <taxon>Eukaryota</taxon>
        <taxon>Fungi</taxon>
        <taxon>Dikarya</taxon>
        <taxon>Ascomycota</taxon>
        <taxon>Pezizomycotina</taxon>
        <taxon>Dothideomycetes</taxon>
        <taxon>Pleosporomycetidae</taxon>
        <taxon>Pleosporales</taxon>
        <taxon>Pleosporineae</taxon>
        <taxon>Pleosporaceae</taxon>
        <taxon>Pyrenophora</taxon>
    </lineage>
</organism>
<feature type="compositionally biased region" description="Acidic residues" evidence="17">
    <location>
        <begin position="2045"/>
        <end position="2071"/>
    </location>
</feature>
<dbReference type="InterPro" id="IPR011006">
    <property type="entry name" value="CheY-like_superfamily"/>
</dbReference>
<feature type="domain" description="Helicase ATP-binding" evidence="22">
    <location>
        <begin position="1613"/>
        <end position="1806"/>
    </location>
</feature>
<dbReference type="InterPro" id="IPR004358">
    <property type="entry name" value="Sig_transdc_His_kin-like_C"/>
</dbReference>
<dbReference type="SUPFAM" id="SSF47384">
    <property type="entry name" value="Homodimeric domain of signal transducing histidine kinase"/>
    <property type="match status" value="1"/>
</dbReference>
<evidence type="ECO:0000259" key="20">
    <source>
        <dbReference type="PROSITE" id="PS50110"/>
    </source>
</evidence>
<feature type="region of interest" description="Disordered" evidence="17">
    <location>
        <begin position="1719"/>
        <end position="1738"/>
    </location>
</feature>
<dbReference type="FunFam" id="1.20.120.1530:FF:000001">
    <property type="entry name" value="Two-component osmosensing histidine kinase"/>
    <property type="match status" value="2"/>
</dbReference>
<keyword evidence="8 15" id="KW-0863">Zinc-finger</keyword>
<gene>
    <name evidence="24" type="ORF">Ptr86124_012461</name>
</gene>
<feature type="domain" description="Response regulatory" evidence="20">
    <location>
        <begin position="1118"/>
        <end position="1237"/>
    </location>
</feature>
<dbReference type="Pfam" id="PF00072">
    <property type="entry name" value="Response_reg"/>
    <property type="match status" value="1"/>
</dbReference>
<dbReference type="SUPFAM" id="SSF57850">
    <property type="entry name" value="RING/U-box"/>
    <property type="match status" value="1"/>
</dbReference>
<keyword evidence="25" id="KW-1185">Reference proteome</keyword>
<dbReference type="CDD" id="cd00082">
    <property type="entry name" value="HisKA"/>
    <property type="match status" value="1"/>
</dbReference>
<evidence type="ECO:0000259" key="18">
    <source>
        <dbReference type="PROSITE" id="PS50089"/>
    </source>
</evidence>
<protein>
    <recommendedName>
        <fullName evidence="2">histidine kinase</fullName>
        <ecNumber evidence="2">2.7.13.3</ecNumber>
    </recommendedName>
</protein>
<dbReference type="EMBL" id="NRDI02000025">
    <property type="protein sequence ID" value="KAI1508509.1"/>
    <property type="molecule type" value="Genomic_DNA"/>
</dbReference>
<evidence type="ECO:0000256" key="17">
    <source>
        <dbReference type="SAM" id="MobiDB-lite"/>
    </source>
</evidence>
<dbReference type="SUPFAM" id="SSF52172">
    <property type="entry name" value="CheY-like"/>
    <property type="match status" value="2"/>
</dbReference>
<dbReference type="InterPro" id="IPR017907">
    <property type="entry name" value="Znf_RING_CS"/>
</dbReference>
<dbReference type="GO" id="GO:0000155">
    <property type="term" value="F:phosphorelay sensor kinase activity"/>
    <property type="evidence" value="ECO:0007669"/>
    <property type="project" value="InterPro"/>
</dbReference>
<dbReference type="PROSITE" id="PS50110">
    <property type="entry name" value="RESPONSE_REGULATORY"/>
    <property type="match status" value="1"/>
</dbReference>
<feature type="compositionally biased region" description="Basic and acidic residues" evidence="17">
    <location>
        <begin position="1719"/>
        <end position="1731"/>
    </location>
</feature>
<feature type="domain" description="Histidine kinase" evidence="19">
    <location>
        <begin position="748"/>
        <end position="972"/>
    </location>
</feature>
<evidence type="ECO:0000256" key="10">
    <source>
        <dbReference type="ARBA" id="ARBA00022801"/>
    </source>
</evidence>
<dbReference type="SUPFAM" id="SSF52540">
    <property type="entry name" value="P-loop containing nucleoside triphosphate hydrolases"/>
    <property type="match status" value="2"/>
</dbReference>
<dbReference type="Gene3D" id="3.40.50.300">
    <property type="entry name" value="P-loop containing nucleotide triphosphate hydrolases"/>
    <property type="match status" value="1"/>
</dbReference>
<dbReference type="Gene3D" id="3.40.50.10810">
    <property type="entry name" value="Tandem AAA-ATPase domain"/>
    <property type="match status" value="1"/>
</dbReference>
<dbReference type="PROSITE" id="PS50109">
    <property type="entry name" value="HIS_KIN"/>
    <property type="match status" value="1"/>
</dbReference>
<dbReference type="Pfam" id="PF02518">
    <property type="entry name" value="HATPase_c"/>
    <property type="match status" value="1"/>
</dbReference>
<dbReference type="PROSITE" id="PS50885">
    <property type="entry name" value="HAMP"/>
    <property type="match status" value="6"/>
</dbReference>
<dbReference type="CDD" id="cd06225">
    <property type="entry name" value="HAMP"/>
    <property type="match status" value="4"/>
</dbReference>
<feature type="domain" description="RING-type" evidence="18">
    <location>
        <begin position="1966"/>
        <end position="2019"/>
    </location>
</feature>
<dbReference type="OrthoDB" id="10266508at2759"/>
<dbReference type="PRINTS" id="PR00344">
    <property type="entry name" value="BCTRLSENSOR"/>
</dbReference>
<feature type="region of interest" description="Disordered" evidence="17">
    <location>
        <begin position="1393"/>
        <end position="1443"/>
    </location>
</feature>
<dbReference type="GO" id="GO:0008270">
    <property type="term" value="F:zinc ion binding"/>
    <property type="evidence" value="ECO:0007669"/>
    <property type="project" value="UniProtKB-KW"/>
</dbReference>
<dbReference type="InterPro" id="IPR036097">
    <property type="entry name" value="HisK_dim/P_sf"/>
</dbReference>
<dbReference type="SMART" id="SM00388">
    <property type="entry name" value="HisKA"/>
    <property type="match status" value="1"/>
</dbReference>
<feature type="domain" description="HAMP" evidence="21">
    <location>
        <begin position="491"/>
        <end position="543"/>
    </location>
</feature>
<dbReference type="FunFam" id="1.10.287.130:FF:000002">
    <property type="entry name" value="Two-component osmosensing histidine kinase"/>
    <property type="match status" value="1"/>
</dbReference>
<feature type="region of interest" description="Disordered" evidence="17">
    <location>
        <begin position="2042"/>
        <end position="2127"/>
    </location>
</feature>
<dbReference type="InterPro" id="IPR036890">
    <property type="entry name" value="HATPase_C_sf"/>
</dbReference>
<dbReference type="CDD" id="cd17546">
    <property type="entry name" value="REC_hyHK_CKI1_RcsC-like"/>
    <property type="match status" value="1"/>
</dbReference>
<dbReference type="FunFam" id="1.20.120.1530:FF:000002">
    <property type="entry name" value="Two-component osmosensing histidine kinase"/>
    <property type="match status" value="1"/>
</dbReference>
<keyword evidence="7" id="KW-0547">Nucleotide-binding</keyword>
<evidence type="ECO:0000259" key="23">
    <source>
        <dbReference type="PROSITE" id="PS51194"/>
    </source>
</evidence>
<dbReference type="InterPro" id="IPR003594">
    <property type="entry name" value="HATPase_dom"/>
</dbReference>
<dbReference type="PROSITE" id="PS00518">
    <property type="entry name" value="ZF_RING_1"/>
    <property type="match status" value="1"/>
</dbReference>
<dbReference type="PROSITE" id="PS50089">
    <property type="entry name" value="ZF_RING_2"/>
    <property type="match status" value="1"/>
</dbReference>
<feature type="modified residue" description="4-aspartylphosphate" evidence="14">
    <location>
        <position position="1167"/>
    </location>
</feature>
<evidence type="ECO:0000259" key="22">
    <source>
        <dbReference type="PROSITE" id="PS51192"/>
    </source>
</evidence>
<dbReference type="Gene3D" id="3.30.565.10">
    <property type="entry name" value="Histidine kinase-like ATPase, C-terminal domain"/>
    <property type="match status" value="1"/>
</dbReference>
<evidence type="ECO:0000256" key="7">
    <source>
        <dbReference type="ARBA" id="ARBA00022741"/>
    </source>
</evidence>
<name>A0A922N6L4_9PLEO</name>
<feature type="domain" description="HAMP" evidence="21">
    <location>
        <begin position="675"/>
        <end position="726"/>
    </location>
</feature>
<keyword evidence="13" id="KW-0902">Two-component regulatory system</keyword>
<keyword evidence="10" id="KW-0378">Hydrolase</keyword>
<dbReference type="FunFam" id="3.40.50.2300:FF:000235">
    <property type="entry name" value="Probable nik-1 protein (Os-1p protein)"/>
    <property type="match status" value="1"/>
</dbReference>
<dbReference type="Pfam" id="PF00512">
    <property type="entry name" value="HisKA"/>
    <property type="match status" value="1"/>
</dbReference>
<keyword evidence="6" id="KW-0677">Repeat</keyword>
<dbReference type="SMART" id="SM00490">
    <property type="entry name" value="HELICc"/>
    <property type="match status" value="1"/>
</dbReference>
<dbReference type="Proteomes" id="UP000249757">
    <property type="component" value="Unassembled WGS sequence"/>
</dbReference>
<dbReference type="GO" id="GO:0016787">
    <property type="term" value="F:hydrolase activity"/>
    <property type="evidence" value="ECO:0007669"/>
    <property type="project" value="UniProtKB-KW"/>
</dbReference>
<feature type="domain" description="HAMP" evidence="21">
    <location>
        <begin position="212"/>
        <end position="267"/>
    </location>
</feature>
<evidence type="ECO:0000256" key="2">
    <source>
        <dbReference type="ARBA" id="ARBA00012438"/>
    </source>
</evidence>
<dbReference type="InterPro" id="IPR027417">
    <property type="entry name" value="P-loop_NTPase"/>
</dbReference>
<dbReference type="FunFam" id="3.30.565.10:FF:000015">
    <property type="entry name" value="Two-component osmosensing histidine kinase"/>
    <property type="match status" value="1"/>
</dbReference>
<evidence type="ECO:0000259" key="19">
    <source>
        <dbReference type="PROSITE" id="PS50109"/>
    </source>
</evidence>
<dbReference type="Gene3D" id="1.10.287.130">
    <property type="match status" value="1"/>
</dbReference>
<dbReference type="PROSITE" id="PS51194">
    <property type="entry name" value="HELICASE_CTER"/>
    <property type="match status" value="1"/>
</dbReference>
<dbReference type="InterPro" id="IPR049730">
    <property type="entry name" value="SNF2/RAD54-like_C"/>
</dbReference>
<evidence type="ECO:0000256" key="1">
    <source>
        <dbReference type="ARBA" id="ARBA00000085"/>
    </source>
</evidence>
<dbReference type="SMART" id="SM00387">
    <property type="entry name" value="HATPase_c"/>
    <property type="match status" value="1"/>
</dbReference>
<evidence type="ECO:0000256" key="13">
    <source>
        <dbReference type="ARBA" id="ARBA00023012"/>
    </source>
</evidence>
<feature type="compositionally biased region" description="Low complexity" evidence="17">
    <location>
        <begin position="1430"/>
        <end position="1443"/>
    </location>
</feature>
<dbReference type="PANTHER" id="PTHR45339">
    <property type="entry name" value="HYBRID SIGNAL TRANSDUCTION HISTIDINE KINASE J"/>
    <property type="match status" value="1"/>
</dbReference>
<keyword evidence="11" id="KW-0862">Zinc</keyword>
<dbReference type="SMART" id="SM00184">
    <property type="entry name" value="RING"/>
    <property type="match status" value="1"/>
</dbReference>
<dbReference type="GO" id="GO:0005524">
    <property type="term" value="F:ATP binding"/>
    <property type="evidence" value="ECO:0007669"/>
    <property type="project" value="UniProtKB-KW"/>
</dbReference>
<dbReference type="Pfam" id="PF00271">
    <property type="entry name" value="Helicase_C"/>
    <property type="match status" value="1"/>
</dbReference>
<dbReference type="PANTHER" id="PTHR45339:SF1">
    <property type="entry name" value="HYBRID SIGNAL TRANSDUCTION HISTIDINE KINASE J"/>
    <property type="match status" value="1"/>
</dbReference>
<dbReference type="SMART" id="SM00304">
    <property type="entry name" value="HAMP"/>
    <property type="match status" value="6"/>
</dbReference>
<evidence type="ECO:0000256" key="3">
    <source>
        <dbReference type="ARBA" id="ARBA00022553"/>
    </source>
</evidence>
<evidence type="ECO:0000259" key="21">
    <source>
        <dbReference type="PROSITE" id="PS50885"/>
    </source>
</evidence>
<evidence type="ECO:0000256" key="15">
    <source>
        <dbReference type="PROSITE-ProRule" id="PRU00175"/>
    </source>
</evidence>
<feature type="domain" description="Helicase C-terminal" evidence="23">
    <location>
        <begin position="2159"/>
        <end position="2317"/>
    </location>
</feature>
<evidence type="ECO:0000256" key="12">
    <source>
        <dbReference type="ARBA" id="ARBA00022840"/>
    </source>
</evidence>
<reference evidence="25" key="1">
    <citation type="journal article" date="2022" name="Microb. Genom.">
        <title>A global pangenome for the wheat fungal pathogen Pyrenophora tritici-repentis and prediction of effector protein structural homology.</title>
        <authorList>
            <person name="Moolhuijzen P.M."/>
            <person name="See P.T."/>
            <person name="Shi G."/>
            <person name="Powell H.R."/>
            <person name="Cockram J."/>
            <person name="Jorgensen L.N."/>
            <person name="Benslimane H."/>
            <person name="Strelkov S.E."/>
            <person name="Turner J."/>
            <person name="Liu Z."/>
            <person name="Moffat C.S."/>
        </authorList>
    </citation>
    <scope>NUCLEOTIDE SEQUENCE [LARGE SCALE GENOMIC DNA]</scope>
</reference>
<keyword evidence="4" id="KW-0808">Transferase</keyword>
<dbReference type="Gene3D" id="1.20.120.1530">
    <property type="match status" value="3"/>
</dbReference>
<dbReference type="SMART" id="SM00487">
    <property type="entry name" value="DEXDc"/>
    <property type="match status" value="1"/>
</dbReference>
<keyword evidence="16" id="KW-0175">Coiled coil</keyword>
<feature type="compositionally biased region" description="Low complexity" evidence="17">
    <location>
        <begin position="1273"/>
        <end position="1284"/>
    </location>
</feature>
<dbReference type="InterPro" id="IPR001841">
    <property type="entry name" value="Znf_RING"/>
</dbReference>
<dbReference type="GO" id="GO:0016020">
    <property type="term" value="C:membrane"/>
    <property type="evidence" value="ECO:0007669"/>
    <property type="project" value="InterPro"/>
</dbReference>
<dbReference type="CDD" id="cd16449">
    <property type="entry name" value="RING-HC"/>
    <property type="match status" value="1"/>
</dbReference>
<accession>A0A922N6L4</accession>
<dbReference type="SMART" id="SM00448">
    <property type="entry name" value="REC"/>
    <property type="match status" value="1"/>
</dbReference>
<feature type="domain" description="HAMP" evidence="21">
    <location>
        <begin position="307"/>
        <end position="359"/>
    </location>
</feature>
<feature type="domain" description="HAMP" evidence="21">
    <location>
        <begin position="583"/>
        <end position="635"/>
    </location>
</feature>
<evidence type="ECO:0000256" key="5">
    <source>
        <dbReference type="ARBA" id="ARBA00022723"/>
    </source>
</evidence>
<dbReference type="CDD" id="cd16922">
    <property type="entry name" value="HATPase_EvgS-ArcB-TorS-like"/>
    <property type="match status" value="1"/>
</dbReference>
<evidence type="ECO:0000256" key="11">
    <source>
        <dbReference type="ARBA" id="ARBA00022833"/>
    </source>
</evidence>
<sequence length="2331" mass="259602">MATETYESVSAIIRNLARQHDPARDASFSAQVSANGAKTAANQIALPGPDSDEKAQLEHELSALCARIEFLEHKSSHAAAKHGQFPLTPAQEPPEDGVLYTQAGALRNSNGPQGRRGSNKERATWVSNWLAAKEPNGDSEQPAAALTEEQLNYLRVHLNQQADQIKNQREHIDNLSQEVNKQLTTQSMVFEHGIEDIGALKRELGKHQQANLAFQKALREIGAIVTAVAMGDLSKKVLIHAKEMDPEITLFKRTINTMVDQLQEFASQVTFLAREVGTEGRLGGQANLPGVAGIWAELTDSVNVMAKNLTEQVREIAVVTTAVAHGDLSRKIERPARGEILQLQQTINTMVDQLQSFATEVTKVARDVGTEGKLGGQAEIAGVKGMWNELTVNVNAMAQNLTTQVRDIAQVTTAVAQGNLTRKVEAECRGEILELKLTINRMVDQLQQFAHEVTKIAREVGSEGRLGGQATVHGVEGTWKDLTENVNGMAMNLTTQVREIAEVTTAVARGDLSRKVKAEVQGEILSLKITINTMVDRLNTFAQEVSKVAREVGTDGILGGQAQVDNVEGKWKDLTNNVNTMAQNLTLQVRSISEVTQAIAKGDMSRRVHVDAEGEIRLLKDTVNDMVMRLDEWSLAVKRVARDVGVDGKMGGQADVRDIDGRWKEITTDVNTMAQNLTSQVRAFGDITNAAMEGKFTQITVEASGEMDELKRKINQMVSSLRESIQRNTAAREAAELANKTKSEFLANMSHEIRTPMNGIIGMTQLTLDTDLTHAQREMLTIVHNLAGQLLTIIDDILDISKIEANRMVMEEIPFSMRGTIFNALKSLASRANERKLNLAYDVSYTVPDYVVGDSFRLRQIILNLVGNAIKFTEHGEVKVAISMAQEQECGPDHYVFQFAVSDTGIGIRGDKLNLIFDTFQQADGSTTRKFGGTGLGLSISKRLVTLMGGRMWVESDFGKGSVFYFTCRVRLGKPEITAIQPQLVAYKQHTVLFVDQRNTGFSDQVIEHLKALDLVPMVVNSVEEVPETKQRADMPYDCVIVDNDKTARELRIAERFKYIPLVMLTPHVCISLRSALENGISSYMTTPCLPIDLGNALIPALDGRAAPLVSDHSKSFQILLAEDNAVNQKLAVRILEKYHHRVTVANNGLEAFEHIQKKRYDCVLMDVQMPVMGGFEATAKIREWERENGIPSTPVIALTAHAMVGDREKCLAAQMDDYLSKPLRQNQLIQTILRCATVGSTIYDHTSEPRYTASSHLPNLELPGNSNDKAKNAAASSSGASSPNKKRPQLEARGFTERGGGADSPNLLAVDQTDNGSVERATIDLIQDVLPGIDHADRPYYESRLNELYKKLYDQSHVVTVSESSAMAGAYHYQPPHNNFPASMYAPPPSYTTPSYGSHVPSPPYAEPTLSRKRSLGPVDYPEAKRVSGHPSPVTPTSPVGPWLYSLPNRQSQPSRQSGPIPIVDLTRSGPPTPDFYVETPNQVFSDPFLELENAFGPHGSFVPNYDFNQAFMQPDELAAFMVAPTPPPVGYEHLQQPGFDYFSDRQMPYHRRPGGGYEAPLSLVTESEAIEKLLENIQEDDGAIQEREPTPANMTCSLKEYQRIGLTWLLKMERGTTKGGILADEMGLGKTIQALALICRNPPSDPAIKTTLIIAPVALMRQWEKEIERHVNPRHKLSVHLYHGPGKNVDFAHLRKFDVVLTTFGCLTSEYKQKESSKESMLHDQERHNPSLRRKPKDRLGLLGHECMWYRVIIDEAHNIKNRNAKSSKACADLMAKHRLCLTGTPMMNSIDELFGLIRFLKVEPYCNWNKFNLEIVKPMKNPSQSTKKGGVQRVQILLRSIMLRRQKSSLVDGNPISVIPPKHVRVDNVYFEEEEFAIYKALEDKSQIFINKYLERGRGSTTNYASVLVVLLRLRQACCHPHLIKDLSQPATDGIAEADLLGRAKELHHDVIVRLKEHDSFECPICMEADPNPTIIVPCGHTVCGECVQKLIDPAMRAAQQDGNDETTTPKCPHCRGELKAKLITDYKHFLRVHCPERLDPEDLEEEEVSDEDSDSEIDSEDDDDGAPDVDKKGNLVGFVIDDDDEDDDDSASDAKVKSKAKKPKKKNKDKKGKGRAQPKLSLAQLKKESLRSKAAKKRYMRRLDKTYIPSAKISRTIELLNEIRENDPTEKTLIFSQFTSLLDLVEVPLWREGIKYQRYDGSMKMDDRAEAVNLFMDNPNQNVMLVSIKAGNAGLNLWKASQVIILDPFWNPFIEEQAVDRAHRMPQTREVHVHRILVPETVEDRIVLLQDKKREIIGDALDENASKRLTRLGPQELRYLFGMGQIR</sequence>
<dbReference type="Pfam" id="PF00176">
    <property type="entry name" value="SNF2-rel_dom"/>
    <property type="match status" value="1"/>
</dbReference>
<dbReference type="InterPro" id="IPR001650">
    <property type="entry name" value="Helicase_C-like"/>
</dbReference>
<dbReference type="Gene3D" id="3.30.40.10">
    <property type="entry name" value="Zinc/RING finger domain, C3HC4 (zinc finger)"/>
    <property type="match status" value="1"/>
</dbReference>
<keyword evidence="12" id="KW-0067">ATP-binding</keyword>
<dbReference type="InterPro" id="IPR014001">
    <property type="entry name" value="Helicase_ATP-bd"/>
</dbReference>
<dbReference type="Gene3D" id="3.40.50.2300">
    <property type="match status" value="1"/>
</dbReference>
<evidence type="ECO:0000313" key="24">
    <source>
        <dbReference type="EMBL" id="KAI1508509.1"/>
    </source>
</evidence>
<dbReference type="CDD" id="cd18793">
    <property type="entry name" value="SF2_C_SNF"/>
    <property type="match status" value="1"/>
</dbReference>
<evidence type="ECO:0000256" key="9">
    <source>
        <dbReference type="ARBA" id="ARBA00022777"/>
    </source>
</evidence>
<keyword evidence="9 24" id="KW-0418">Kinase</keyword>
<feature type="coiled-coil region" evidence="16">
    <location>
        <begin position="158"/>
        <end position="185"/>
    </location>
</feature>
<dbReference type="InterPro" id="IPR005467">
    <property type="entry name" value="His_kinase_dom"/>
</dbReference>
<dbReference type="InterPro" id="IPR003661">
    <property type="entry name" value="HisK_dim/P_dom"/>
</dbReference>